<proteinExistence type="predicted"/>
<keyword evidence="3" id="KW-1185">Reference proteome</keyword>
<dbReference type="EMBL" id="JAHRIO010051363">
    <property type="protein sequence ID" value="MEQ2175363.1"/>
    <property type="molecule type" value="Genomic_DNA"/>
</dbReference>
<evidence type="ECO:0000313" key="3">
    <source>
        <dbReference type="Proteomes" id="UP001476798"/>
    </source>
</evidence>
<sequence>MVQLSVENADNAYVCLIKGTSDVQAAALEEEINGLELADLKQEIEEEREADLEAAALDAQAREGQQLQEEAHLAKERMVKERRRRRCLKKLEKEVQIASLVKFYLSEADDEEPLTKSIPAMPSKLLLPSLTVQQPPSVPVSTNQHPPIQLPVAAQVQANLRQFTPHLVMPHHHPTRQECNRRNENRCYD</sequence>
<feature type="coiled-coil region" evidence="1">
    <location>
        <begin position="40"/>
        <end position="84"/>
    </location>
</feature>
<dbReference type="Proteomes" id="UP001476798">
    <property type="component" value="Unassembled WGS sequence"/>
</dbReference>
<reference evidence="2 3" key="1">
    <citation type="submission" date="2021-06" db="EMBL/GenBank/DDBJ databases">
        <authorList>
            <person name="Palmer J.M."/>
        </authorList>
    </citation>
    <scope>NUCLEOTIDE SEQUENCE [LARGE SCALE GENOMIC DNA]</scope>
    <source>
        <strain evidence="2 3">GA_2019</strain>
        <tissue evidence="2">Muscle</tissue>
    </source>
</reference>
<evidence type="ECO:0000256" key="1">
    <source>
        <dbReference type="SAM" id="Coils"/>
    </source>
</evidence>
<comment type="caution">
    <text evidence="2">The sequence shown here is derived from an EMBL/GenBank/DDBJ whole genome shotgun (WGS) entry which is preliminary data.</text>
</comment>
<protein>
    <submittedName>
        <fullName evidence="2">Uncharacterized protein</fullName>
    </submittedName>
</protein>
<evidence type="ECO:0000313" key="2">
    <source>
        <dbReference type="EMBL" id="MEQ2175363.1"/>
    </source>
</evidence>
<keyword evidence="1" id="KW-0175">Coiled coil</keyword>
<gene>
    <name evidence="2" type="ORF">GOODEAATRI_017243</name>
</gene>
<name>A0ABV0NXW4_9TELE</name>
<organism evidence="2 3">
    <name type="scientific">Goodea atripinnis</name>
    <dbReference type="NCBI Taxonomy" id="208336"/>
    <lineage>
        <taxon>Eukaryota</taxon>
        <taxon>Metazoa</taxon>
        <taxon>Chordata</taxon>
        <taxon>Craniata</taxon>
        <taxon>Vertebrata</taxon>
        <taxon>Euteleostomi</taxon>
        <taxon>Actinopterygii</taxon>
        <taxon>Neopterygii</taxon>
        <taxon>Teleostei</taxon>
        <taxon>Neoteleostei</taxon>
        <taxon>Acanthomorphata</taxon>
        <taxon>Ovalentaria</taxon>
        <taxon>Atherinomorphae</taxon>
        <taxon>Cyprinodontiformes</taxon>
        <taxon>Goodeidae</taxon>
        <taxon>Goodea</taxon>
    </lineage>
</organism>
<accession>A0ABV0NXW4</accession>